<evidence type="ECO:0000313" key="4">
    <source>
        <dbReference type="EMBL" id="ETK02984.1"/>
    </source>
</evidence>
<dbReference type="InterPro" id="IPR038179">
    <property type="entry name" value="NigD-like_N_sf"/>
</dbReference>
<reference evidence="4 5" key="1">
    <citation type="submission" date="2013-11" db="EMBL/GenBank/DDBJ databases">
        <title>Single cell genomics of uncultured Tannerella BU063 (oral taxon 286).</title>
        <authorList>
            <person name="Beall C.J."/>
            <person name="Campbell A.G."/>
            <person name="Griffen A.L."/>
            <person name="Podar M."/>
            <person name="Leys E.J."/>
        </authorList>
    </citation>
    <scope>NUCLEOTIDE SEQUENCE [LARGE SCALE GENOMIC DNA]</scope>
    <source>
        <strain evidence="4">Cell 2</strain>
    </source>
</reference>
<gene>
    <name evidence="4" type="ORF">N425_01300</name>
</gene>
<sequence length="250" mass="27901">MKTTKFLLMSLCAALIMSGAVSCSKDDSGYSLGRVWRSVVTVDPIGKGGTYSLTLDDGTRLWPAGTEIPFYRPTTRHRALAYYTILSDTFQGYDHAILMRGIRDILTKPFIASDMLSTSKTSDDFGSDPISVIDIWYGDGYINVHFGANHGGTKRHLVNLVQVSQSGIPPYVFEFRHNAFGDPPHYGRRAFVAFDMAKLKFPAGSDSTVTVRVKTFDGEKRYKIVCRRSVDKTIPYEARSMAQEELIDVE</sequence>
<evidence type="ECO:0000259" key="2">
    <source>
        <dbReference type="Pfam" id="PF12667"/>
    </source>
</evidence>
<evidence type="ECO:0008006" key="6">
    <source>
        <dbReference type="Google" id="ProtNLM"/>
    </source>
</evidence>
<proteinExistence type="predicted"/>
<accession>W2C6Y9</accession>
<dbReference type="InterPro" id="IPR024299">
    <property type="entry name" value="NigD-like_OB_dom"/>
</dbReference>
<evidence type="ECO:0000313" key="5">
    <source>
        <dbReference type="Proteomes" id="UP000018837"/>
    </source>
</evidence>
<feature type="domain" description="NigD-like N-terminal OB" evidence="2">
    <location>
        <begin position="39"/>
        <end position="105"/>
    </location>
</feature>
<dbReference type="Pfam" id="PF17415">
    <property type="entry name" value="NigD_C"/>
    <property type="match status" value="1"/>
</dbReference>
<dbReference type="Gene3D" id="2.60.40.2370">
    <property type="entry name" value="NigD-like, C-terminal beta sandwich domain"/>
    <property type="match status" value="1"/>
</dbReference>
<dbReference type="Gene3D" id="2.40.50.500">
    <property type="entry name" value="NigD-like N-terminal OB domain"/>
    <property type="match status" value="1"/>
</dbReference>
<dbReference type="PATRIC" id="fig|1411148.3.peg.67"/>
<dbReference type="EMBL" id="AYUF01000255">
    <property type="protein sequence ID" value="ETK02984.1"/>
    <property type="molecule type" value="Genomic_DNA"/>
</dbReference>
<dbReference type="AlphaFoldDB" id="W2C6Y9"/>
<evidence type="ECO:0000256" key="1">
    <source>
        <dbReference type="SAM" id="SignalP"/>
    </source>
</evidence>
<comment type="caution">
    <text evidence="4">The sequence shown here is derived from an EMBL/GenBank/DDBJ whole genome shotgun (WGS) entry which is preliminary data.</text>
</comment>
<dbReference type="PROSITE" id="PS51257">
    <property type="entry name" value="PROKAR_LIPOPROTEIN"/>
    <property type="match status" value="1"/>
</dbReference>
<dbReference type="Proteomes" id="UP000018837">
    <property type="component" value="Unassembled WGS sequence"/>
</dbReference>
<feature type="domain" description="NigD-like C-terminal" evidence="3">
    <location>
        <begin position="119"/>
        <end position="224"/>
    </location>
</feature>
<name>W2C6Y9_9BACT</name>
<dbReference type="Pfam" id="PF12667">
    <property type="entry name" value="NigD_N"/>
    <property type="match status" value="1"/>
</dbReference>
<dbReference type="InterPro" id="IPR038143">
    <property type="entry name" value="NigD-like_C_dom_sf"/>
</dbReference>
<dbReference type="InterPro" id="IPR035376">
    <property type="entry name" value="NigD_C"/>
</dbReference>
<protein>
    <recommendedName>
        <fullName evidence="6">NigD-like C-terminal beta sandwich domain-containing protein</fullName>
    </recommendedName>
</protein>
<feature type="signal peptide" evidence="1">
    <location>
        <begin position="1"/>
        <end position="22"/>
    </location>
</feature>
<evidence type="ECO:0000259" key="3">
    <source>
        <dbReference type="Pfam" id="PF17415"/>
    </source>
</evidence>
<feature type="chain" id="PRO_5004812511" description="NigD-like C-terminal beta sandwich domain-containing protein" evidence="1">
    <location>
        <begin position="23"/>
        <end position="250"/>
    </location>
</feature>
<organism evidence="4 5">
    <name type="scientific">Tannerella sp. oral taxon BU063 isolate Cell 2</name>
    <dbReference type="NCBI Taxonomy" id="1411148"/>
    <lineage>
        <taxon>Bacteria</taxon>
        <taxon>Pseudomonadati</taxon>
        <taxon>Bacteroidota</taxon>
        <taxon>Bacteroidia</taxon>
        <taxon>Bacteroidales</taxon>
        <taxon>Tannerellaceae</taxon>
        <taxon>Tannerella</taxon>
    </lineage>
</organism>
<keyword evidence="1" id="KW-0732">Signal</keyword>